<feature type="domain" description="Aminotransferase-like plant mobile" evidence="2">
    <location>
        <begin position="92"/>
        <end position="336"/>
    </location>
</feature>
<evidence type="ECO:0000259" key="2">
    <source>
        <dbReference type="Pfam" id="PF10536"/>
    </source>
</evidence>
<accession>A0A0D9XY95</accession>
<reference evidence="3 4" key="1">
    <citation type="submission" date="2012-08" db="EMBL/GenBank/DDBJ databases">
        <title>Oryza genome evolution.</title>
        <authorList>
            <person name="Wing R.A."/>
        </authorList>
    </citation>
    <scope>NUCLEOTIDE SEQUENCE</scope>
</reference>
<dbReference type="PANTHER" id="PTHR46033:SF32">
    <property type="entry name" value="EXPRESSED PROTEIN"/>
    <property type="match status" value="1"/>
</dbReference>
<dbReference type="Gramene" id="LPERR12G06750.1">
    <property type="protein sequence ID" value="LPERR12G06750.1"/>
    <property type="gene ID" value="LPERR12G06750"/>
</dbReference>
<feature type="region of interest" description="Disordered" evidence="1">
    <location>
        <begin position="1"/>
        <end position="27"/>
    </location>
</feature>
<dbReference type="STRING" id="77586.A0A0D9XY95"/>
<dbReference type="InterPro" id="IPR019557">
    <property type="entry name" value="AminoTfrase-like_pln_mobile"/>
</dbReference>
<sequence>MSSSAASAAEIHKSTADASSSLPRAGASAVFGPPPRPAVFPPSDGGAVRVDFRGWPSTPRMWGRWVEKLRPRHEQAWRDLGILDGILATVDCGRVRRDERLLLLLAGFWSAAKGSFVFPWGEATVTLEDVAVLAGLPVVGVPVSEEVIATLAADVSALEVARVVMNRGKCRKPVYSAWIRHFLERSPGAGDVVEHGAFLAMWLSLYVLPAPPSNVVRAQVFPTAVLLARGQSVSLAPAVLAAIYNDLTALSYHLAVSGRVGNHLPLACWAPLQTLQLWVWEHFPALSPPTAFAGGIQGGVAAPRAARWRSARKVFDPAHIRAALMTPGAFLRRPYGSTSGFASPPEANGQGFEVKQEKV</sequence>
<reference evidence="4" key="2">
    <citation type="submission" date="2013-12" db="EMBL/GenBank/DDBJ databases">
        <authorList>
            <person name="Yu Y."/>
            <person name="Lee S."/>
            <person name="de Baynast K."/>
            <person name="Wissotski M."/>
            <person name="Liu L."/>
            <person name="Talag J."/>
            <person name="Goicoechea J."/>
            <person name="Angelova A."/>
            <person name="Jetty R."/>
            <person name="Kudrna D."/>
            <person name="Golser W."/>
            <person name="Rivera L."/>
            <person name="Zhang J."/>
            <person name="Wing R."/>
        </authorList>
    </citation>
    <scope>NUCLEOTIDE SEQUENCE</scope>
</reference>
<dbReference type="HOGENOM" id="CLU_007698_0_0_1"/>
<evidence type="ECO:0000313" key="4">
    <source>
        <dbReference type="Proteomes" id="UP000032180"/>
    </source>
</evidence>
<evidence type="ECO:0000313" key="3">
    <source>
        <dbReference type="EnsemblPlants" id="LPERR12G06750.1"/>
    </source>
</evidence>
<protein>
    <recommendedName>
        <fullName evidence="2">Aminotransferase-like plant mobile domain-containing protein</fullName>
    </recommendedName>
</protein>
<dbReference type="PANTHER" id="PTHR46033">
    <property type="entry name" value="PROTEIN MAIN-LIKE 2"/>
    <property type="match status" value="1"/>
</dbReference>
<proteinExistence type="predicted"/>
<dbReference type="Pfam" id="PF10536">
    <property type="entry name" value="PMD"/>
    <property type="match status" value="1"/>
</dbReference>
<evidence type="ECO:0000256" key="1">
    <source>
        <dbReference type="SAM" id="MobiDB-lite"/>
    </source>
</evidence>
<dbReference type="InterPro" id="IPR044824">
    <property type="entry name" value="MAIN-like"/>
</dbReference>
<dbReference type="GO" id="GO:0010073">
    <property type="term" value="P:meristem maintenance"/>
    <property type="evidence" value="ECO:0007669"/>
    <property type="project" value="InterPro"/>
</dbReference>
<reference evidence="3" key="3">
    <citation type="submission" date="2015-04" db="UniProtKB">
        <authorList>
            <consortium name="EnsemblPlants"/>
        </authorList>
    </citation>
    <scope>IDENTIFICATION</scope>
</reference>
<organism evidence="3 4">
    <name type="scientific">Leersia perrieri</name>
    <dbReference type="NCBI Taxonomy" id="77586"/>
    <lineage>
        <taxon>Eukaryota</taxon>
        <taxon>Viridiplantae</taxon>
        <taxon>Streptophyta</taxon>
        <taxon>Embryophyta</taxon>
        <taxon>Tracheophyta</taxon>
        <taxon>Spermatophyta</taxon>
        <taxon>Magnoliopsida</taxon>
        <taxon>Liliopsida</taxon>
        <taxon>Poales</taxon>
        <taxon>Poaceae</taxon>
        <taxon>BOP clade</taxon>
        <taxon>Oryzoideae</taxon>
        <taxon>Oryzeae</taxon>
        <taxon>Oryzinae</taxon>
        <taxon>Leersia</taxon>
    </lineage>
</organism>
<dbReference type="Proteomes" id="UP000032180">
    <property type="component" value="Chromosome 12"/>
</dbReference>
<dbReference type="AlphaFoldDB" id="A0A0D9XY95"/>
<keyword evidence="4" id="KW-1185">Reference proteome</keyword>
<dbReference type="eggNOG" id="ENOG502QSN7">
    <property type="taxonomic scope" value="Eukaryota"/>
</dbReference>
<dbReference type="EnsemblPlants" id="LPERR12G06750.1">
    <property type="protein sequence ID" value="LPERR12G06750.1"/>
    <property type="gene ID" value="LPERR12G06750"/>
</dbReference>
<name>A0A0D9XY95_9ORYZ</name>